<organism evidence="1 2">
    <name type="scientific">Paenibacillus mesotrionivorans</name>
    <dbReference type="NCBI Taxonomy" id="3160968"/>
    <lineage>
        <taxon>Bacteria</taxon>
        <taxon>Bacillati</taxon>
        <taxon>Bacillota</taxon>
        <taxon>Bacilli</taxon>
        <taxon>Bacillales</taxon>
        <taxon>Paenibacillaceae</taxon>
        <taxon>Paenibacillus</taxon>
    </lineage>
</organism>
<accession>A0ACC7P3D3</accession>
<gene>
    <name evidence="1" type="ORF">ACI1P1_25025</name>
</gene>
<evidence type="ECO:0000313" key="1">
    <source>
        <dbReference type="EMBL" id="MFM9331566.1"/>
    </source>
</evidence>
<evidence type="ECO:0000313" key="2">
    <source>
        <dbReference type="Proteomes" id="UP001631969"/>
    </source>
</evidence>
<dbReference type="Proteomes" id="UP001631969">
    <property type="component" value="Unassembled WGS sequence"/>
</dbReference>
<sequence length="193" mass="21929">MNNELINVYMTLLANIIGENNNTSAITDSNEMEKYNIFLKRNPSSSANRINIAKSTINLVLPTNLEDIPLDTLIKLRNKKDFRAMINSFHNELDVYITSLENDNYNESFVEHLNRNLSEIRNELAQLGPNLFSFLLGFWFIFNGKIDYKDVLGTALIGGAVTASVCKISKQVRSNKDARFTRKYLATLGKVPF</sequence>
<name>A0ACC7P3D3_9BACL</name>
<keyword evidence="2" id="KW-1185">Reference proteome</keyword>
<dbReference type="EMBL" id="JBJURJ010000019">
    <property type="protein sequence ID" value="MFM9331566.1"/>
    <property type="molecule type" value="Genomic_DNA"/>
</dbReference>
<reference evidence="1" key="1">
    <citation type="submission" date="2024-12" db="EMBL/GenBank/DDBJ databases">
        <authorList>
            <person name="Wu N."/>
        </authorList>
    </citation>
    <scope>NUCLEOTIDE SEQUENCE</scope>
    <source>
        <strain evidence="1">P15</strain>
    </source>
</reference>
<comment type="caution">
    <text evidence="1">The sequence shown here is derived from an EMBL/GenBank/DDBJ whole genome shotgun (WGS) entry which is preliminary data.</text>
</comment>
<proteinExistence type="predicted"/>
<protein>
    <submittedName>
        <fullName evidence="1">Uncharacterized protein</fullName>
    </submittedName>
</protein>